<dbReference type="Proteomes" id="UP001443914">
    <property type="component" value="Unassembled WGS sequence"/>
</dbReference>
<dbReference type="Gene3D" id="3.30.1370.10">
    <property type="entry name" value="K Homology domain, type 1"/>
    <property type="match status" value="2"/>
</dbReference>
<feature type="region of interest" description="Disordered" evidence="3">
    <location>
        <begin position="1"/>
        <end position="55"/>
    </location>
</feature>
<feature type="compositionally biased region" description="Low complexity" evidence="3">
    <location>
        <begin position="323"/>
        <end position="342"/>
    </location>
</feature>
<feature type="compositionally biased region" description="Polar residues" evidence="3">
    <location>
        <begin position="411"/>
        <end position="428"/>
    </location>
</feature>
<name>A0AAW1M0G0_SAPOF</name>
<evidence type="ECO:0000313" key="5">
    <source>
        <dbReference type="EMBL" id="KAK9742023.1"/>
    </source>
</evidence>
<feature type="region of interest" description="Disordered" evidence="3">
    <location>
        <begin position="293"/>
        <end position="645"/>
    </location>
</feature>
<comment type="caution">
    <text evidence="5">The sequence shown here is derived from an EMBL/GenBank/DDBJ whole genome shotgun (WGS) entry which is preliminary data.</text>
</comment>
<sequence length="645" mass="67532">MADEARYDAHKRKYDEDDTLPPPPPRRRATGFSDGPPAGQAPPQYGSVPPPVDEFAAIKQNIQQLASRALGNSNINTNNSSVDANKRSKFDDNTPAYSSNYSSYSDQKSSGNQYGSAPSSAHGYSGASSRKIEIPNARVGVIIGKSGETIKYLQNQSGARIQITRDSEHDPHAVNRQVELMGTQDQIARAEQLIHDVIAEADTGGPGSVSRKVPSAPGAEQFVMKVASNKVGLVIGKGGETIKGIQARSGAKVQVIPLHPPPGDMSMERTVQIDGTSEQIEIAKQMVYEVTENRNRNPSMGGGYPQQSYQARPPSNWAPQPPQAQQAAGGYGYMQQPGAYPGAQSQYTQQPYSGYPPQTAPGAYSQNWDQSGAPQTQQAPQGSGYDYYGQQQPPTQPQHQPSGAPADASGYNYNQPPTSGPYSQQGYSQDGYAGGYQAPGSQSGYGQTTENPQSGYDQQHGYGNATNTQSQDGNPSSYSAQGETGQAPQQGYPTGYGVAPTSQPGYPTAQGGYGSAYGQPQGQKTPTNPPAYGQPQQSPSQAGYGQPATAQPGYPPSQASAQPGYAQPAAPAYGGSTTPPGTYPPPYGAPHMAPPSYGQQPPYYGGAYSQPPAYPAEGNGTAAAATPSPASQPAAQPAGAAKRSP</sequence>
<evidence type="ECO:0000256" key="1">
    <source>
        <dbReference type="ARBA" id="ARBA00022737"/>
    </source>
</evidence>
<feature type="compositionally biased region" description="Polar residues" evidence="3">
    <location>
        <begin position="464"/>
        <end position="492"/>
    </location>
</feature>
<dbReference type="SMART" id="SM00322">
    <property type="entry name" value="KH"/>
    <property type="match status" value="2"/>
</dbReference>
<evidence type="ECO:0000313" key="6">
    <source>
        <dbReference type="Proteomes" id="UP001443914"/>
    </source>
</evidence>
<evidence type="ECO:0000256" key="2">
    <source>
        <dbReference type="PROSITE-ProRule" id="PRU00117"/>
    </source>
</evidence>
<organism evidence="5 6">
    <name type="scientific">Saponaria officinalis</name>
    <name type="common">Common soapwort</name>
    <name type="synonym">Lychnis saponaria</name>
    <dbReference type="NCBI Taxonomy" id="3572"/>
    <lineage>
        <taxon>Eukaryota</taxon>
        <taxon>Viridiplantae</taxon>
        <taxon>Streptophyta</taxon>
        <taxon>Embryophyta</taxon>
        <taxon>Tracheophyta</taxon>
        <taxon>Spermatophyta</taxon>
        <taxon>Magnoliopsida</taxon>
        <taxon>eudicotyledons</taxon>
        <taxon>Gunneridae</taxon>
        <taxon>Pentapetalae</taxon>
        <taxon>Caryophyllales</taxon>
        <taxon>Caryophyllaceae</taxon>
        <taxon>Caryophylleae</taxon>
        <taxon>Saponaria</taxon>
    </lineage>
</organism>
<dbReference type="InterPro" id="IPR004087">
    <property type="entry name" value="KH_dom"/>
</dbReference>
<feature type="compositionally biased region" description="Low complexity" evidence="3">
    <location>
        <begin position="589"/>
        <end position="611"/>
    </location>
</feature>
<keyword evidence="1" id="KW-0677">Repeat</keyword>
<dbReference type="PANTHER" id="PTHR10288">
    <property type="entry name" value="KH DOMAIN CONTAINING RNA BINDING PROTEIN"/>
    <property type="match status" value="1"/>
</dbReference>
<reference evidence="5" key="1">
    <citation type="submission" date="2024-03" db="EMBL/GenBank/DDBJ databases">
        <title>WGS assembly of Saponaria officinalis var. Norfolk2.</title>
        <authorList>
            <person name="Jenkins J."/>
            <person name="Shu S."/>
            <person name="Grimwood J."/>
            <person name="Barry K."/>
            <person name="Goodstein D."/>
            <person name="Schmutz J."/>
            <person name="Leebens-Mack J."/>
            <person name="Osbourn A."/>
        </authorList>
    </citation>
    <scope>NUCLEOTIDE SEQUENCE [LARGE SCALE GENOMIC DNA]</scope>
    <source>
        <strain evidence="5">JIC</strain>
    </source>
</reference>
<feature type="compositionally biased region" description="Low complexity" evidence="3">
    <location>
        <begin position="35"/>
        <end position="44"/>
    </location>
</feature>
<dbReference type="Pfam" id="PF00013">
    <property type="entry name" value="KH_1"/>
    <property type="match status" value="2"/>
</dbReference>
<proteinExistence type="predicted"/>
<feature type="compositionally biased region" description="Polar residues" evidence="3">
    <location>
        <begin position="439"/>
        <end position="457"/>
    </location>
</feature>
<feature type="compositionally biased region" description="Low complexity" evidence="3">
    <location>
        <begin position="97"/>
        <end position="110"/>
    </location>
</feature>
<dbReference type="InterPro" id="IPR036612">
    <property type="entry name" value="KH_dom_type_1_sf"/>
</dbReference>
<dbReference type="AlphaFoldDB" id="A0AAW1M0G0"/>
<evidence type="ECO:0000256" key="3">
    <source>
        <dbReference type="SAM" id="MobiDB-lite"/>
    </source>
</evidence>
<keyword evidence="6" id="KW-1185">Reference proteome</keyword>
<gene>
    <name evidence="5" type="ORF">RND81_03G143700</name>
</gene>
<evidence type="ECO:0000259" key="4">
    <source>
        <dbReference type="SMART" id="SM00322"/>
    </source>
</evidence>
<feature type="compositionally biased region" description="Low complexity" evidence="3">
    <location>
        <begin position="556"/>
        <end position="580"/>
    </location>
</feature>
<feature type="compositionally biased region" description="Low complexity" evidence="3">
    <location>
        <begin position="620"/>
        <end position="645"/>
    </location>
</feature>
<feature type="region of interest" description="Disordered" evidence="3">
    <location>
        <begin position="68"/>
        <end position="128"/>
    </location>
</feature>
<dbReference type="SUPFAM" id="SSF54791">
    <property type="entry name" value="Eukaryotic type KH-domain (KH-domain type I)"/>
    <property type="match status" value="2"/>
</dbReference>
<dbReference type="EMBL" id="JBDFQZ010000003">
    <property type="protein sequence ID" value="KAK9742023.1"/>
    <property type="molecule type" value="Genomic_DNA"/>
</dbReference>
<keyword evidence="2" id="KW-0694">RNA-binding</keyword>
<dbReference type="InterPro" id="IPR004088">
    <property type="entry name" value="KH_dom_type_1"/>
</dbReference>
<dbReference type="PROSITE" id="PS50084">
    <property type="entry name" value="KH_TYPE_1"/>
    <property type="match status" value="2"/>
</dbReference>
<feature type="compositionally biased region" description="Polar residues" evidence="3">
    <location>
        <begin position="364"/>
        <end position="379"/>
    </location>
</feature>
<dbReference type="CDD" id="cd00105">
    <property type="entry name" value="KH-I"/>
    <property type="match status" value="1"/>
</dbReference>
<protein>
    <recommendedName>
        <fullName evidence="4">K Homology domain-containing protein</fullName>
    </recommendedName>
</protein>
<feature type="compositionally biased region" description="Polar residues" evidence="3">
    <location>
        <begin position="343"/>
        <end position="352"/>
    </location>
</feature>
<dbReference type="GO" id="GO:0003723">
    <property type="term" value="F:RNA binding"/>
    <property type="evidence" value="ECO:0007669"/>
    <property type="project" value="UniProtKB-UniRule"/>
</dbReference>
<feature type="compositionally biased region" description="Polar residues" evidence="3">
    <location>
        <begin position="534"/>
        <end position="543"/>
    </location>
</feature>
<feature type="compositionally biased region" description="Low complexity" evidence="3">
    <location>
        <begin position="380"/>
        <end position="401"/>
    </location>
</feature>
<accession>A0AAW1M0G0</accession>
<feature type="domain" description="K Homology" evidence="4">
    <location>
        <begin position="218"/>
        <end position="292"/>
    </location>
</feature>
<feature type="domain" description="K Homology" evidence="4">
    <location>
        <begin position="126"/>
        <end position="199"/>
    </location>
</feature>
<feature type="compositionally biased region" description="Polar residues" evidence="3">
    <location>
        <begin position="68"/>
        <end position="83"/>
    </location>
</feature>